<evidence type="ECO:0000256" key="1">
    <source>
        <dbReference type="SAM" id="Phobius"/>
    </source>
</evidence>
<dbReference type="AlphaFoldDB" id="A0AA35TLE1"/>
<feature type="transmembrane region" description="Helical" evidence="1">
    <location>
        <begin position="195"/>
        <end position="221"/>
    </location>
</feature>
<name>A0AA35TLE1_GEOBA</name>
<dbReference type="EMBL" id="CASHTH010003864">
    <property type="protein sequence ID" value="CAI8050420.1"/>
    <property type="molecule type" value="Genomic_DNA"/>
</dbReference>
<keyword evidence="1" id="KW-0472">Membrane</keyword>
<accession>A0AA35TLE1</accession>
<protein>
    <submittedName>
        <fullName evidence="2">Uncharacterized protein</fullName>
    </submittedName>
</protein>
<keyword evidence="1" id="KW-0812">Transmembrane</keyword>
<sequence>MFSIDSKKDLVNGVTSLLKEGLTLGGAAPLAPVKGGINGCTDVVCSATHFVDCFSGLVDSTHKLGEKVTTLLDEGIRKVNSLKNAEIKYGSKARVVFEDVRLVARHAFDFVDKVDDIFWYGKDTEEAREALCDREDVEPLFELLAFLTYHINEADQQYAVFEECFKKANQSCLAAAKNCKQRRQEAKSKKMRTRIIGGTLSGGGLAGGVAIGVTATVVGVLTGGIGVPIVLGLGAAAGIGIVGAGAAVTTGGLAYSFGRAQKSFADLAKLFDSFWLATVDIKKEVDTIKDYVKKLNESRPDFADKRSCAAPSDYVGDAGQCSLVNNNTGHPSETMQALHPLFSEDHLQKCSLQDLYSEINTHPPDSYINSEMTGENSSFCSDDDITPVTATDASMNGTLNASGDVPYPINDNTCLPPVTHACQHFGYVADTTRTVVEPIRNGESCILLSTKSRQATPHVANSAPVHDVVVQGIELKACQRRYHQQRISRAQGKIYHQERISRAEGKMDQLRAIVGILLASVVELQIVELQFALLLVVEEWIE</sequence>
<feature type="transmembrane region" description="Helical" evidence="1">
    <location>
        <begin position="227"/>
        <end position="255"/>
    </location>
</feature>
<evidence type="ECO:0000313" key="3">
    <source>
        <dbReference type="Proteomes" id="UP001174909"/>
    </source>
</evidence>
<organism evidence="2 3">
    <name type="scientific">Geodia barretti</name>
    <name type="common">Barrett's horny sponge</name>
    <dbReference type="NCBI Taxonomy" id="519541"/>
    <lineage>
        <taxon>Eukaryota</taxon>
        <taxon>Metazoa</taxon>
        <taxon>Porifera</taxon>
        <taxon>Demospongiae</taxon>
        <taxon>Heteroscleromorpha</taxon>
        <taxon>Tetractinellida</taxon>
        <taxon>Astrophorina</taxon>
        <taxon>Geodiidae</taxon>
        <taxon>Geodia</taxon>
    </lineage>
</organism>
<dbReference type="Proteomes" id="UP001174909">
    <property type="component" value="Unassembled WGS sequence"/>
</dbReference>
<feature type="transmembrane region" description="Helical" evidence="1">
    <location>
        <begin position="512"/>
        <end position="537"/>
    </location>
</feature>
<keyword evidence="3" id="KW-1185">Reference proteome</keyword>
<comment type="caution">
    <text evidence="2">The sequence shown here is derived from an EMBL/GenBank/DDBJ whole genome shotgun (WGS) entry which is preliminary data.</text>
</comment>
<gene>
    <name evidence="2" type="ORF">GBAR_LOCUS27693</name>
</gene>
<evidence type="ECO:0000313" key="2">
    <source>
        <dbReference type="EMBL" id="CAI8050420.1"/>
    </source>
</evidence>
<keyword evidence="1" id="KW-1133">Transmembrane helix</keyword>
<proteinExistence type="predicted"/>
<reference evidence="2" key="1">
    <citation type="submission" date="2023-03" db="EMBL/GenBank/DDBJ databases">
        <authorList>
            <person name="Steffen K."/>
            <person name="Cardenas P."/>
        </authorList>
    </citation>
    <scope>NUCLEOTIDE SEQUENCE</scope>
</reference>